<evidence type="ECO:0000313" key="5">
    <source>
        <dbReference type="Proteomes" id="UP000245119"/>
    </source>
</evidence>
<sequence length="244" mass="28219">MSSAINNQQWSRLRQEQERALSDTSQQISQHEKFRSDYSTLRERLLTLPNKLLHNVMVPFGDLAFMPGRLIHTNELLVLLGDSYFLECSAIQAADIASRRLKELDKKLAQLQQQKQLLLPRAYFTQEFLNMSKGEGELVEIREKFDEENEKQWKADHTERVQKARQQENKERAAGGILTDEELMKRLDELEEQELKSFRLKEFLVLSFISYIVSGQQAASDSNGGSINIKTPADLYKLVQSPPY</sequence>
<dbReference type="PANTHER" id="PTHR15111:SF0">
    <property type="entry name" value="UNCONVENTIONAL PREFOLDIN RPB5 INTERACTOR 1"/>
    <property type="match status" value="1"/>
</dbReference>
<evidence type="ECO:0000313" key="4">
    <source>
        <dbReference type="EMBL" id="PVD22277.1"/>
    </source>
</evidence>
<gene>
    <name evidence="4" type="ORF">C0Q70_18085</name>
</gene>
<comment type="subcellular location">
    <subcellularLocation>
        <location evidence="1">Nucleus</location>
    </subcellularLocation>
</comment>
<dbReference type="GO" id="GO:0000122">
    <property type="term" value="P:negative regulation of transcription by RNA polymerase II"/>
    <property type="evidence" value="ECO:0007669"/>
    <property type="project" value="TreeGrafter"/>
</dbReference>
<dbReference type="PANTHER" id="PTHR15111">
    <property type="entry name" value="RNA POLYMERASE II SUBUNIT 5-MEDIATING PROTEIN NNX3"/>
    <property type="match status" value="1"/>
</dbReference>
<comment type="similarity">
    <text evidence="3">Belongs to the RNA polymerase II subunit 5-mediating protein family.</text>
</comment>
<keyword evidence="5" id="KW-1185">Reference proteome</keyword>
<dbReference type="STRING" id="400727.A0A2T7NM68"/>
<organism evidence="4 5">
    <name type="scientific">Pomacea canaliculata</name>
    <name type="common">Golden apple snail</name>
    <dbReference type="NCBI Taxonomy" id="400727"/>
    <lineage>
        <taxon>Eukaryota</taxon>
        <taxon>Metazoa</taxon>
        <taxon>Spiralia</taxon>
        <taxon>Lophotrochozoa</taxon>
        <taxon>Mollusca</taxon>
        <taxon>Gastropoda</taxon>
        <taxon>Caenogastropoda</taxon>
        <taxon>Architaenioglossa</taxon>
        <taxon>Ampullarioidea</taxon>
        <taxon>Ampullariidae</taxon>
        <taxon>Pomacea</taxon>
    </lineage>
</organism>
<evidence type="ECO:0000256" key="3">
    <source>
        <dbReference type="ARBA" id="ARBA00038295"/>
    </source>
</evidence>
<dbReference type="InterPro" id="IPR004127">
    <property type="entry name" value="Prefoldin_subunit_alpha"/>
</dbReference>
<proteinExistence type="inferred from homology"/>
<dbReference type="SUPFAM" id="SSF46579">
    <property type="entry name" value="Prefoldin"/>
    <property type="match status" value="1"/>
</dbReference>
<dbReference type="OrthoDB" id="21413at2759"/>
<dbReference type="GO" id="GO:0019212">
    <property type="term" value="F:phosphatase inhibitor activity"/>
    <property type="evidence" value="ECO:0007669"/>
    <property type="project" value="TreeGrafter"/>
</dbReference>
<dbReference type="CDD" id="cd23159">
    <property type="entry name" value="Prefoldin_URI1"/>
    <property type="match status" value="1"/>
</dbReference>
<evidence type="ECO:0000256" key="2">
    <source>
        <dbReference type="ARBA" id="ARBA00023242"/>
    </source>
</evidence>
<dbReference type="GO" id="GO:0003714">
    <property type="term" value="F:transcription corepressor activity"/>
    <property type="evidence" value="ECO:0007669"/>
    <property type="project" value="TreeGrafter"/>
</dbReference>
<keyword evidence="2" id="KW-0539">Nucleus</keyword>
<dbReference type="AlphaFoldDB" id="A0A2T7NM68"/>
<dbReference type="Gene3D" id="1.10.287.370">
    <property type="match status" value="1"/>
</dbReference>
<reference evidence="4 5" key="1">
    <citation type="submission" date="2018-04" db="EMBL/GenBank/DDBJ databases">
        <title>The genome of golden apple snail Pomacea canaliculata provides insight into stress tolerance and invasive adaptation.</title>
        <authorList>
            <person name="Liu C."/>
            <person name="Liu B."/>
            <person name="Ren Y."/>
            <person name="Zhang Y."/>
            <person name="Wang H."/>
            <person name="Li S."/>
            <person name="Jiang F."/>
            <person name="Yin L."/>
            <person name="Zhang G."/>
            <person name="Qian W."/>
            <person name="Fan W."/>
        </authorList>
    </citation>
    <scope>NUCLEOTIDE SEQUENCE [LARGE SCALE GENOMIC DNA]</scope>
    <source>
        <strain evidence="4">SZHN2017</strain>
        <tissue evidence="4">Muscle</tissue>
    </source>
</reference>
<dbReference type="EMBL" id="PZQS01000011">
    <property type="protein sequence ID" value="PVD22277.1"/>
    <property type="molecule type" value="Genomic_DNA"/>
</dbReference>
<dbReference type="GO" id="GO:0003682">
    <property type="term" value="F:chromatin binding"/>
    <property type="evidence" value="ECO:0007669"/>
    <property type="project" value="TreeGrafter"/>
</dbReference>
<dbReference type="InterPro" id="IPR052255">
    <property type="entry name" value="RNA_pol_II_subunit5-mediator"/>
</dbReference>
<comment type="caution">
    <text evidence="4">The sequence shown here is derived from an EMBL/GenBank/DDBJ whole genome shotgun (WGS) entry which is preliminary data.</text>
</comment>
<dbReference type="GO" id="GO:0005634">
    <property type="term" value="C:nucleus"/>
    <property type="evidence" value="ECO:0007669"/>
    <property type="project" value="UniProtKB-SubCell"/>
</dbReference>
<dbReference type="Pfam" id="PF02996">
    <property type="entry name" value="Prefoldin"/>
    <property type="match status" value="1"/>
</dbReference>
<accession>A0A2T7NM68</accession>
<name>A0A2T7NM68_POMCA</name>
<protein>
    <submittedName>
        <fullName evidence="4">Uncharacterized protein</fullName>
    </submittedName>
</protein>
<evidence type="ECO:0000256" key="1">
    <source>
        <dbReference type="ARBA" id="ARBA00004123"/>
    </source>
</evidence>
<dbReference type="Proteomes" id="UP000245119">
    <property type="component" value="Linkage Group LG11"/>
</dbReference>
<dbReference type="InterPro" id="IPR009053">
    <property type="entry name" value="Prefoldin"/>
</dbReference>